<evidence type="ECO:0000256" key="5">
    <source>
        <dbReference type="ARBA" id="ARBA00022989"/>
    </source>
</evidence>
<feature type="transmembrane region" description="Helical" evidence="7">
    <location>
        <begin position="137"/>
        <end position="161"/>
    </location>
</feature>
<feature type="transmembrane region" description="Helical" evidence="7">
    <location>
        <begin position="7"/>
        <end position="26"/>
    </location>
</feature>
<evidence type="ECO:0000313" key="10">
    <source>
        <dbReference type="Proteomes" id="UP000274920"/>
    </source>
</evidence>
<dbReference type="InterPro" id="IPR032816">
    <property type="entry name" value="VTT_dom"/>
</dbReference>
<evidence type="ECO:0000256" key="6">
    <source>
        <dbReference type="ARBA" id="ARBA00023136"/>
    </source>
</evidence>
<evidence type="ECO:0000256" key="4">
    <source>
        <dbReference type="ARBA" id="ARBA00022692"/>
    </source>
</evidence>
<evidence type="ECO:0000256" key="3">
    <source>
        <dbReference type="ARBA" id="ARBA00022475"/>
    </source>
</evidence>
<evidence type="ECO:0000256" key="2">
    <source>
        <dbReference type="ARBA" id="ARBA00010792"/>
    </source>
</evidence>
<dbReference type="PANTHER" id="PTHR42709:SF6">
    <property type="entry name" value="UNDECAPRENYL PHOSPHATE TRANSPORTER A"/>
    <property type="match status" value="1"/>
</dbReference>
<evidence type="ECO:0000259" key="8">
    <source>
        <dbReference type="Pfam" id="PF09335"/>
    </source>
</evidence>
<evidence type="ECO:0000313" key="9">
    <source>
        <dbReference type="EMBL" id="RRK35244.1"/>
    </source>
</evidence>
<reference evidence="9" key="1">
    <citation type="submission" date="2018-10" db="EMBL/GenBank/DDBJ databases">
        <title>Schaedlerella arabinophila gen. nov. sp. nov., isolated from the mouse intestinal tract and comparative analysis with the genome of the closely related altered Schaedler flora strain ASF502.</title>
        <authorList>
            <person name="Miyake S."/>
            <person name="Soh M."/>
            <person name="Seedorf H."/>
        </authorList>
    </citation>
    <scope>NUCLEOTIDE SEQUENCE [LARGE SCALE GENOMIC DNA]</scope>
    <source>
        <strain evidence="9">DSM 106076</strain>
    </source>
</reference>
<evidence type="ECO:0000256" key="7">
    <source>
        <dbReference type="SAM" id="Phobius"/>
    </source>
</evidence>
<dbReference type="GO" id="GO:0005886">
    <property type="term" value="C:plasma membrane"/>
    <property type="evidence" value="ECO:0007669"/>
    <property type="project" value="UniProtKB-SubCell"/>
</dbReference>
<dbReference type="Proteomes" id="UP000274920">
    <property type="component" value="Unassembled WGS sequence"/>
</dbReference>
<accession>A0A3R8KZM7</accession>
<dbReference type="Pfam" id="PF09335">
    <property type="entry name" value="VTT_dom"/>
    <property type="match status" value="1"/>
</dbReference>
<organism evidence="9 10">
    <name type="scientific">Schaedlerella arabinosiphila</name>
    <dbReference type="NCBI Taxonomy" id="2044587"/>
    <lineage>
        <taxon>Bacteria</taxon>
        <taxon>Bacillati</taxon>
        <taxon>Bacillota</taxon>
        <taxon>Clostridia</taxon>
        <taxon>Lachnospirales</taxon>
        <taxon>Lachnospiraceae</taxon>
        <taxon>Schaedlerella</taxon>
    </lineage>
</organism>
<sequence length="204" mass="22735">MIYIMNTYGYLGVCFLIAVENLFPPIPSEVILTFGGFMTTYTRLTVPGVVIFSTLGSTIGALILYWVGTALTPEKLENLTNGKLFRLLGFEKEEVEQTIGWFEKHGKKAILFGRCIPIIRSLVSVPAGMAQIEIPLFLVYTVIGSTVWNIILVCLGAALGASWETVLVYLDRYSAVIRLLLFAGTGVLLFRYGKKKWEGRKRAR</sequence>
<keyword evidence="10" id="KW-1185">Reference proteome</keyword>
<gene>
    <name evidence="9" type="ORF">EBB54_08085</name>
</gene>
<comment type="caution">
    <text evidence="9">The sequence shown here is derived from an EMBL/GenBank/DDBJ whole genome shotgun (WGS) entry which is preliminary data.</text>
</comment>
<dbReference type="EMBL" id="RHJS01000002">
    <property type="protein sequence ID" value="RRK35244.1"/>
    <property type="molecule type" value="Genomic_DNA"/>
</dbReference>
<keyword evidence="4 7" id="KW-0812">Transmembrane</keyword>
<keyword evidence="5 7" id="KW-1133">Transmembrane helix</keyword>
<protein>
    <submittedName>
        <fullName evidence="9">DedA family protein</fullName>
    </submittedName>
</protein>
<proteinExistence type="inferred from homology"/>
<keyword evidence="3" id="KW-1003">Cell membrane</keyword>
<dbReference type="PANTHER" id="PTHR42709">
    <property type="entry name" value="ALKALINE PHOSPHATASE LIKE PROTEIN"/>
    <property type="match status" value="1"/>
</dbReference>
<feature type="transmembrane region" description="Helical" evidence="7">
    <location>
        <begin position="46"/>
        <end position="67"/>
    </location>
</feature>
<comment type="subcellular location">
    <subcellularLocation>
        <location evidence="1">Cell membrane</location>
        <topology evidence="1">Multi-pass membrane protein</topology>
    </subcellularLocation>
</comment>
<feature type="domain" description="VTT" evidence="8">
    <location>
        <begin position="26"/>
        <end position="157"/>
    </location>
</feature>
<name>A0A3R8KZM7_9FIRM</name>
<comment type="similarity">
    <text evidence="2">Belongs to the DedA family.</text>
</comment>
<dbReference type="InterPro" id="IPR051311">
    <property type="entry name" value="DedA_domain"/>
</dbReference>
<evidence type="ECO:0000256" key="1">
    <source>
        <dbReference type="ARBA" id="ARBA00004651"/>
    </source>
</evidence>
<dbReference type="RefSeq" id="WP_125127015.1">
    <property type="nucleotide sequence ID" value="NZ_CASCYM010000042.1"/>
</dbReference>
<dbReference type="AlphaFoldDB" id="A0A3R8KZM7"/>
<keyword evidence="6 7" id="KW-0472">Membrane</keyword>
<feature type="transmembrane region" description="Helical" evidence="7">
    <location>
        <begin position="173"/>
        <end position="192"/>
    </location>
</feature>